<dbReference type="Gene3D" id="3.40.390.10">
    <property type="entry name" value="Collagenase (Catalytic Domain)"/>
    <property type="match status" value="1"/>
</dbReference>
<dbReference type="InterPro" id="IPR024079">
    <property type="entry name" value="MetalloPept_cat_dom_sf"/>
</dbReference>
<dbReference type="Pfam" id="PF09471">
    <property type="entry name" value="Peptidase_M64"/>
    <property type="match status" value="1"/>
</dbReference>
<gene>
    <name evidence="2" type="ORF">DXA53_16760</name>
</gene>
<feature type="domain" description="Peptidase M64 N-terminal" evidence="1">
    <location>
        <begin position="25"/>
        <end position="144"/>
    </location>
</feature>
<comment type="caution">
    <text evidence="2">The sequence shown here is derived from an EMBL/GenBank/DDBJ whole genome shotgun (WGS) entry which is preliminary data.</text>
</comment>
<dbReference type="Pfam" id="PF16217">
    <property type="entry name" value="M64_N"/>
    <property type="match status" value="1"/>
</dbReference>
<dbReference type="AlphaFoldDB" id="A0A3D4ZBI9"/>
<reference evidence="2 3" key="1">
    <citation type="submission" date="2018-08" db="EMBL/GenBank/DDBJ databases">
        <title>A genome reference for cultivated species of the human gut microbiota.</title>
        <authorList>
            <person name="Zou Y."/>
            <person name="Xue W."/>
            <person name="Luo G."/>
        </authorList>
    </citation>
    <scope>NUCLEOTIDE SEQUENCE [LARGE SCALE GENOMIC DNA]</scope>
    <source>
        <strain evidence="2 3">OF03-11</strain>
    </source>
</reference>
<dbReference type="Proteomes" id="UP000284434">
    <property type="component" value="Unassembled WGS sequence"/>
</dbReference>
<evidence type="ECO:0000313" key="2">
    <source>
        <dbReference type="EMBL" id="RGY04052.1"/>
    </source>
</evidence>
<evidence type="ECO:0000259" key="1">
    <source>
        <dbReference type="Pfam" id="PF16217"/>
    </source>
</evidence>
<dbReference type="InterPro" id="IPR032625">
    <property type="entry name" value="M64_N"/>
</dbReference>
<dbReference type="Gene3D" id="2.60.40.3250">
    <property type="entry name" value="Peptidase M64, N-terminal domain"/>
    <property type="match status" value="1"/>
</dbReference>
<accession>A0A3D4ZBI9</accession>
<organism evidence="2 3">
    <name type="scientific">Odoribacter splanchnicus</name>
    <dbReference type="NCBI Taxonomy" id="28118"/>
    <lineage>
        <taxon>Bacteria</taxon>
        <taxon>Pseudomonadati</taxon>
        <taxon>Bacteroidota</taxon>
        <taxon>Bacteroidia</taxon>
        <taxon>Bacteroidales</taxon>
        <taxon>Odoribacteraceae</taxon>
        <taxon>Odoribacter</taxon>
    </lineage>
</organism>
<proteinExistence type="predicted"/>
<dbReference type="GO" id="GO:0008237">
    <property type="term" value="F:metallopeptidase activity"/>
    <property type="evidence" value="ECO:0007669"/>
    <property type="project" value="InterPro"/>
</dbReference>
<name>A0A3D4ZBI9_9BACT</name>
<dbReference type="RefSeq" id="WP_118104768.1">
    <property type="nucleotide sequence ID" value="NZ_CABJFF010000004.1"/>
</dbReference>
<sequence length="428" mass="49820">MNLLKIIFLFFCTWMTGELTAQTPFERYFLDKTLRFDYYHCGDSRNQEYFFDELKEEPYWAGSKVSLLDDTGYGVQLFKIFDKASGKEIYSRSYCTLFNEWQTTPEAQTVRKAMPESVVFPYPKNEVRIEIYARNRKGVFEKKFEQDIDPNSYFVKKFTPRYETFEVAYNGNPSTRVDIVLVPEGYTQNEKEKFAAACRVFAEEFFSYSPFKENAARFNIRAVWAPSMESGVTIPGEHVWRNTAAQARYYTFDSERYQMIEDFQGLRDIAAHVPYDHIYVLSNTQKYGGGGIYNFYGISAAHHPNRTGKIYVHEFGHVLLGLGDEYIGNVSYNDMYPTDVEPWEANLTTLTDFGRKEWKKMLDTKTPVPTPVNEKTPQKLGVYEGGGYVNKGVYRPWPNCLMNNLHTIDIFCPVCSQAIRKQIDFLCR</sequence>
<protein>
    <submittedName>
        <fullName evidence="2">Peptidase M64</fullName>
    </submittedName>
</protein>
<dbReference type="InterPro" id="IPR038171">
    <property type="entry name" value="M64_N_sf"/>
</dbReference>
<dbReference type="InterPro" id="IPR019026">
    <property type="entry name" value="Peptidase_M64_IgA"/>
</dbReference>
<evidence type="ECO:0000313" key="3">
    <source>
        <dbReference type="Proteomes" id="UP000284434"/>
    </source>
</evidence>
<dbReference type="EMBL" id="QSCO01000028">
    <property type="protein sequence ID" value="RGY04052.1"/>
    <property type="molecule type" value="Genomic_DNA"/>
</dbReference>